<gene>
    <name evidence="1" type="ORF">D584_00075</name>
</gene>
<evidence type="ECO:0000313" key="2">
    <source>
        <dbReference type="Proteomes" id="UP000011971"/>
    </source>
</evidence>
<proteinExistence type="predicted"/>
<dbReference type="Proteomes" id="UP000011971">
    <property type="component" value="Unassembled WGS sequence"/>
</dbReference>
<organism evidence="1 2">
    <name type="scientific">Brucella intermedia M86</name>
    <dbReference type="NCBI Taxonomy" id="1234597"/>
    <lineage>
        <taxon>Bacteria</taxon>
        <taxon>Pseudomonadati</taxon>
        <taxon>Pseudomonadota</taxon>
        <taxon>Alphaproteobacteria</taxon>
        <taxon>Hyphomicrobiales</taxon>
        <taxon>Brucellaceae</taxon>
        <taxon>Brucella/Ochrobactrum group</taxon>
        <taxon>Brucella</taxon>
    </lineage>
</organism>
<dbReference type="PATRIC" id="fig|1234597.4.peg.16"/>
<protein>
    <submittedName>
        <fullName evidence="1">Uncharacterized protein</fullName>
    </submittedName>
</protein>
<sequence>MAKRQTVTVYDTPSGLGGSHTVSIIREIDAETVEVRVWYGRPTATGWESWPDWDGYTFQTARSALTNQREKRLFKP</sequence>
<evidence type="ECO:0000313" key="1">
    <source>
        <dbReference type="EMBL" id="ELT51198.1"/>
    </source>
</evidence>
<dbReference type="AlphaFoldDB" id="M5JSW0"/>
<name>M5JSW0_9HYPH</name>
<accession>M5JSW0</accession>
<dbReference type="RefSeq" id="WP_006470224.1">
    <property type="nucleotide sequence ID" value="NZ_AOGE01000001.1"/>
</dbReference>
<comment type="caution">
    <text evidence="1">The sequence shown here is derived from an EMBL/GenBank/DDBJ whole genome shotgun (WGS) entry which is preliminary data.</text>
</comment>
<dbReference type="OrthoDB" id="8375106at2"/>
<reference evidence="1 2" key="1">
    <citation type="journal article" date="2013" name="Gut Pathog.">
        <title>Draft genome of Ochrobactrum intermedium strain M86 isolated from non-ulcer dyspeptic individual from India.</title>
        <authorList>
            <person name="Kulkarni G."/>
            <person name="Dhotre D."/>
            <person name="Dharne M."/>
            <person name="Shetty S."/>
            <person name="Chowdhury S."/>
            <person name="Misra V."/>
            <person name="Misra S."/>
            <person name="Patole M."/>
            <person name="Shouche Y."/>
        </authorList>
    </citation>
    <scope>NUCLEOTIDE SEQUENCE [LARGE SCALE GENOMIC DNA]</scope>
    <source>
        <strain evidence="1 2">M86</strain>
    </source>
</reference>
<dbReference type="EMBL" id="AOGE01000001">
    <property type="protein sequence ID" value="ELT51198.1"/>
    <property type="molecule type" value="Genomic_DNA"/>
</dbReference>